<accession>A0A6J7WSW7</accession>
<proteinExistence type="predicted"/>
<sequence>MTTTVYKTETIQLVDGTELELSPLKIKYLREFMEAFKTAQSSAKDQDEALLALVTCTKIAMKQFMPSIKTVDDVEENFDLKTMYKLLNIVAGIKMGEQTEGQQVVDSTAQAAAEKSSWDDLDLAKIESEVFILGMWKNYEELETNMSMPELLITLETSRELDYNEKRFLAAMQGVDLDEEVKSKEPDPWEAMKARVATNGLTSDPNDIVSFQGIRAAQSGFGIGMGLEYSTEL</sequence>
<gene>
    <name evidence="1" type="ORF">UFOVP222_41</name>
</gene>
<name>A0A6J7WSW7_9CAUD</name>
<dbReference type="EMBL" id="LR798269">
    <property type="protein sequence ID" value="CAB5219214.1"/>
    <property type="molecule type" value="Genomic_DNA"/>
</dbReference>
<evidence type="ECO:0008006" key="2">
    <source>
        <dbReference type="Google" id="ProtNLM"/>
    </source>
</evidence>
<reference evidence="1" key="1">
    <citation type="submission" date="2020-05" db="EMBL/GenBank/DDBJ databases">
        <authorList>
            <person name="Chiriac C."/>
            <person name="Salcher M."/>
            <person name="Ghai R."/>
            <person name="Kavagutti S V."/>
        </authorList>
    </citation>
    <scope>NUCLEOTIDE SEQUENCE</scope>
</reference>
<organism evidence="1">
    <name type="scientific">uncultured Caudovirales phage</name>
    <dbReference type="NCBI Taxonomy" id="2100421"/>
    <lineage>
        <taxon>Viruses</taxon>
        <taxon>Duplodnaviria</taxon>
        <taxon>Heunggongvirae</taxon>
        <taxon>Uroviricota</taxon>
        <taxon>Caudoviricetes</taxon>
        <taxon>Peduoviridae</taxon>
        <taxon>Maltschvirus</taxon>
        <taxon>Maltschvirus maltsch</taxon>
    </lineage>
</organism>
<evidence type="ECO:0000313" key="1">
    <source>
        <dbReference type="EMBL" id="CAB5219214.1"/>
    </source>
</evidence>
<protein>
    <recommendedName>
        <fullName evidence="2">Tail assembly chaperone</fullName>
    </recommendedName>
</protein>